<comment type="similarity">
    <text evidence="2 10">Belongs to the gluconokinase GntK/GntV family.</text>
</comment>
<dbReference type="EC" id="2.7.1.12" evidence="3 10"/>
<keyword evidence="12" id="KW-1185">Reference proteome</keyword>
<dbReference type="Pfam" id="PF01202">
    <property type="entry name" value="SKI"/>
    <property type="match status" value="1"/>
</dbReference>
<proteinExistence type="inferred from homology"/>
<dbReference type="Gene3D" id="3.40.50.300">
    <property type="entry name" value="P-loop containing nucleotide triphosphate hydrolases"/>
    <property type="match status" value="1"/>
</dbReference>
<dbReference type="GO" id="GO:0046316">
    <property type="term" value="F:gluconokinase activity"/>
    <property type="evidence" value="ECO:0007669"/>
    <property type="project" value="UniProtKB-EC"/>
</dbReference>
<dbReference type="SUPFAM" id="SSF52540">
    <property type="entry name" value="P-loop containing nucleoside triphosphate hydrolases"/>
    <property type="match status" value="1"/>
</dbReference>
<dbReference type="Proteomes" id="UP000588051">
    <property type="component" value="Unassembled WGS sequence"/>
</dbReference>
<dbReference type="NCBIfam" id="TIGR01313">
    <property type="entry name" value="therm_gnt_kin"/>
    <property type="match status" value="1"/>
</dbReference>
<dbReference type="InterPro" id="IPR031322">
    <property type="entry name" value="Shikimate/glucono_kinase"/>
</dbReference>
<dbReference type="EMBL" id="JABXYJ010000004">
    <property type="protein sequence ID" value="NVO77728.1"/>
    <property type="molecule type" value="Genomic_DNA"/>
</dbReference>
<dbReference type="PANTHER" id="PTHR43442:SF3">
    <property type="entry name" value="GLUCONOKINASE-RELATED"/>
    <property type="match status" value="1"/>
</dbReference>
<dbReference type="GO" id="GO:0005524">
    <property type="term" value="F:ATP binding"/>
    <property type="evidence" value="ECO:0007669"/>
    <property type="project" value="UniProtKB-KW"/>
</dbReference>
<protein>
    <recommendedName>
        <fullName evidence="3 10">Gluconokinase</fullName>
        <ecNumber evidence="3 10">2.7.1.12</ecNumber>
    </recommendedName>
</protein>
<name>A0A850QEJ0_9BURK</name>
<gene>
    <name evidence="11" type="ORF">HV832_07775</name>
</gene>
<keyword evidence="5 10" id="KW-0547">Nucleotide-binding</keyword>
<dbReference type="FunFam" id="3.40.50.300:FF:000522">
    <property type="entry name" value="Gluconokinase"/>
    <property type="match status" value="1"/>
</dbReference>
<evidence type="ECO:0000256" key="7">
    <source>
        <dbReference type="ARBA" id="ARBA00022840"/>
    </source>
</evidence>
<dbReference type="GO" id="GO:0005737">
    <property type="term" value="C:cytoplasm"/>
    <property type="evidence" value="ECO:0007669"/>
    <property type="project" value="TreeGrafter"/>
</dbReference>
<keyword evidence="6 10" id="KW-0418">Kinase</keyword>
<dbReference type="GO" id="GO:0019521">
    <property type="term" value="P:D-gluconate metabolic process"/>
    <property type="evidence" value="ECO:0007669"/>
    <property type="project" value="UniProtKB-KW"/>
</dbReference>
<dbReference type="CDD" id="cd02021">
    <property type="entry name" value="GntK"/>
    <property type="match status" value="1"/>
</dbReference>
<dbReference type="AlphaFoldDB" id="A0A850QEJ0"/>
<reference evidence="11 12" key="1">
    <citation type="submission" date="2020-06" db="EMBL/GenBank/DDBJ databases">
        <authorList>
            <person name="Qiu C."/>
            <person name="Liu Z."/>
        </authorList>
    </citation>
    <scope>NUCLEOTIDE SEQUENCE [LARGE SCALE GENOMIC DNA]</scope>
    <source>
        <strain evidence="11 12">EM 1</strain>
    </source>
</reference>
<evidence type="ECO:0000256" key="9">
    <source>
        <dbReference type="ARBA" id="ARBA00048090"/>
    </source>
</evidence>
<sequence length="160" mass="17848">MGVCGCGKSEIGQRLATALAIPFSEGDSYHPPANIQKMQSGIPLTDTDRADWLQVLKQQLATARDNHQNLVLSCSALKRTYRDLLREADPALVFVHLHGERALITSRMRMRNDHFMPLSLLDSQLADLQMLEVDETGLRLNIEQPPATLIEEIIDWTAGS</sequence>
<keyword evidence="8" id="KW-0311">Gluconate utilization</keyword>
<accession>A0A850QEJ0</accession>
<organism evidence="11 12">
    <name type="scientific">Undibacterium oligocarboniphilum</name>
    <dbReference type="NCBI Taxonomy" id="666702"/>
    <lineage>
        <taxon>Bacteria</taxon>
        <taxon>Pseudomonadati</taxon>
        <taxon>Pseudomonadota</taxon>
        <taxon>Betaproteobacteria</taxon>
        <taxon>Burkholderiales</taxon>
        <taxon>Oxalobacteraceae</taxon>
        <taxon>Undibacterium</taxon>
    </lineage>
</organism>
<evidence type="ECO:0000313" key="11">
    <source>
        <dbReference type="EMBL" id="NVO77728.1"/>
    </source>
</evidence>
<comment type="caution">
    <text evidence="11">The sequence shown here is derived from an EMBL/GenBank/DDBJ whole genome shotgun (WGS) entry which is preliminary data.</text>
</comment>
<keyword evidence="4 10" id="KW-0808">Transferase</keyword>
<evidence type="ECO:0000256" key="8">
    <source>
        <dbReference type="ARBA" id="ARBA00023064"/>
    </source>
</evidence>
<evidence type="ECO:0000313" key="12">
    <source>
        <dbReference type="Proteomes" id="UP000588051"/>
    </source>
</evidence>
<dbReference type="InterPro" id="IPR027417">
    <property type="entry name" value="P-loop_NTPase"/>
</dbReference>
<evidence type="ECO:0000256" key="5">
    <source>
        <dbReference type="ARBA" id="ARBA00022741"/>
    </source>
</evidence>
<dbReference type="PANTHER" id="PTHR43442">
    <property type="entry name" value="GLUCONOKINASE-RELATED"/>
    <property type="match status" value="1"/>
</dbReference>
<evidence type="ECO:0000256" key="3">
    <source>
        <dbReference type="ARBA" id="ARBA00012054"/>
    </source>
</evidence>
<dbReference type="InterPro" id="IPR006001">
    <property type="entry name" value="Therm_gnt_kin"/>
</dbReference>
<comment type="pathway">
    <text evidence="1">Carbohydrate acid metabolism.</text>
</comment>
<evidence type="ECO:0000256" key="4">
    <source>
        <dbReference type="ARBA" id="ARBA00022679"/>
    </source>
</evidence>
<evidence type="ECO:0000256" key="10">
    <source>
        <dbReference type="RuleBase" id="RU363066"/>
    </source>
</evidence>
<evidence type="ECO:0000256" key="2">
    <source>
        <dbReference type="ARBA" id="ARBA00008420"/>
    </source>
</evidence>
<keyword evidence="7 10" id="KW-0067">ATP-binding</keyword>
<comment type="catalytic activity">
    <reaction evidence="9 10">
        <text>D-gluconate + ATP = 6-phospho-D-gluconate + ADP + H(+)</text>
        <dbReference type="Rhea" id="RHEA:19433"/>
        <dbReference type="ChEBI" id="CHEBI:15378"/>
        <dbReference type="ChEBI" id="CHEBI:18391"/>
        <dbReference type="ChEBI" id="CHEBI:30616"/>
        <dbReference type="ChEBI" id="CHEBI:58759"/>
        <dbReference type="ChEBI" id="CHEBI:456216"/>
        <dbReference type="EC" id="2.7.1.12"/>
    </reaction>
</comment>
<evidence type="ECO:0000256" key="1">
    <source>
        <dbReference type="ARBA" id="ARBA00004761"/>
    </source>
</evidence>
<evidence type="ECO:0000256" key="6">
    <source>
        <dbReference type="ARBA" id="ARBA00022777"/>
    </source>
</evidence>